<dbReference type="Proteomes" id="UP000199181">
    <property type="component" value="Unassembled WGS sequence"/>
</dbReference>
<protein>
    <recommendedName>
        <fullName evidence="3">SpoIIAA-like</fullName>
    </recommendedName>
</protein>
<sequence length="136" mass="15389">METQARFGPHTMSFEEPDIVRLTPQGHIQLREVWEMIRWVREFQRGREALYLLVDACQGTGFSAESRRALNEDRSLVPYNGVAFFGTSFTLRTIANMMARANALMGNPSPPTVFTATEEEARAWIGAQRAARTRAP</sequence>
<evidence type="ECO:0000313" key="1">
    <source>
        <dbReference type="EMBL" id="SEU22161.1"/>
    </source>
</evidence>
<organism evidence="1 2">
    <name type="scientific">Stigmatella erecta</name>
    <dbReference type="NCBI Taxonomy" id="83460"/>
    <lineage>
        <taxon>Bacteria</taxon>
        <taxon>Pseudomonadati</taxon>
        <taxon>Myxococcota</taxon>
        <taxon>Myxococcia</taxon>
        <taxon>Myxococcales</taxon>
        <taxon>Cystobacterineae</taxon>
        <taxon>Archangiaceae</taxon>
        <taxon>Stigmatella</taxon>
    </lineage>
</organism>
<name>A0A1I0KEK2_9BACT</name>
<dbReference type="EMBL" id="FOIJ01000010">
    <property type="protein sequence ID" value="SEU22161.1"/>
    <property type="molecule type" value="Genomic_DNA"/>
</dbReference>
<keyword evidence="2" id="KW-1185">Reference proteome</keyword>
<evidence type="ECO:0008006" key="3">
    <source>
        <dbReference type="Google" id="ProtNLM"/>
    </source>
</evidence>
<accession>A0A1I0KEK2</accession>
<evidence type="ECO:0000313" key="2">
    <source>
        <dbReference type="Proteomes" id="UP000199181"/>
    </source>
</evidence>
<reference evidence="2" key="1">
    <citation type="submission" date="2016-10" db="EMBL/GenBank/DDBJ databases">
        <authorList>
            <person name="Varghese N."/>
            <person name="Submissions S."/>
        </authorList>
    </citation>
    <scope>NUCLEOTIDE SEQUENCE [LARGE SCALE GENOMIC DNA]</scope>
    <source>
        <strain evidence="2">DSM 16858</strain>
    </source>
</reference>
<dbReference type="AlphaFoldDB" id="A0A1I0KEK2"/>
<gene>
    <name evidence="1" type="ORF">SAMN05443639_11098</name>
</gene>
<dbReference type="RefSeq" id="WP_245767634.1">
    <property type="nucleotide sequence ID" value="NZ_FOIJ01000010.1"/>
</dbReference>
<proteinExistence type="predicted"/>